<evidence type="ECO:0000313" key="3">
    <source>
        <dbReference type="Proteomes" id="UP000185544"/>
    </source>
</evidence>
<sequence length="158" mass="17614">MRVPSLPLPQAGGEIDSWCTKCLLTLNHRIIAVVKGVPAKVECLTCYSSHKYRPNPHNSASSIPPSPSRSALSSKTLSKKGRKTNSEEKSMSFWAFEVAQQPADVFKLYAVSSLFQEGDWIVHFKFGKGKVKRVIERHKIEVLFQDGVRLLVQGFIAS</sequence>
<organism evidence="2 3">
    <name type="scientific">Pajaroellobacter abortibovis</name>
    <dbReference type="NCBI Taxonomy" id="1882918"/>
    <lineage>
        <taxon>Bacteria</taxon>
        <taxon>Pseudomonadati</taxon>
        <taxon>Myxococcota</taxon>
        <taxon>Polyangia</taxon>
        <taxon>Polyangiales</taxon>
        <taxon>Polyangiaceae</taxon>
    </lineage>
</organism>
<reference evidence="2 3" key="1">
    <citation type="submission" date="2016-08" db="EMBL/GenBank/DDBJ databases">
        <title>Identification and validation of antigenic proteins from Pajaroellobacter abortibovis using de-novo genome sequence assembly and reverse vaccinology.</title>
        <authorList>
            <person name="Welly B.T."/>
            <person name="Miller M.R."/>
            <person name="Stott J.L."/>
            <person name="Blanchard M.T."/>
            <person name="Islas-Trejo A.D."/>
            <person name="O'Rourke S.M."/>
            <person name="Young A.E."/>
            <person name="Medrano J.F."/>
            <person name="Van Eenennaam A.L."/>
        </authorList>
    </citation>
    <scope>NUCLEOTIDE SEQUENCE [LARGE SCALE GENOMIC DNA]</scope>
    <source>
        <strain evidence="2 3">BTF92-0548A/99-0131</strain>
    </source>
</reference>
<keyword evidence="3" id="KW-1185">Reference proteome</keyword>
<feature type="compositionally biased region" description="Low complexity" evidence="1">
    <location>
        <begin position="56"/>
        <end position="76"/>
    </location>
</feature>
<proteinExistence type="predicted"/>
<dbReference type="EMBL" id="CP016908">
    <property type="protein sequence ID" value="APS00935.1"/>
    <property type="molecule type" value="Genomic_DNA"/>
</dbReference>
<dbReference type="STRING" id="1882918.BCY86_06580"/>
<feature type="region of interest" description="Disordered" evidence="1">
    <location>
        <begin position="56"/>
        <end position="86"/>
    </location>
</feature>
<evidence type="ECO:0000313" key="2">
    <source>
        <dbReference type="EMBL" id="APS00935.1"/>
    </source>
</evidence>
<gene>
    <name evidence="2" type="ORF">BCY86_06580</name>
</gene>
<accession>A0A1L6N020</accession>
<dbReference type="Proteomes" id="UP000185544">
    <property type="component" value="Chromosome"/>
</dbReference>
<dbReference type="AlphaFoldDB" id="A0A1L6N020"/>
<dbReference type="KEGG" id="pabo:BCY86_06580"/>
<evidence type="ECO:0000256" key="1">
    <source>
        <dbReference type="SAM" id="MobiDB-lite"/>
    </source>
</evidence>
<protein>
    <submittedName>
        <fullName evidence="2">Uncharacterized protein</fullName>
    </submittedName>
</protein>
<name>A0A1L6N020_9BACT</name>